<dbReference type="InterPro" id="IPR005097">
    <property type="entry name" value="Sacchrp_dh_NADP-bd"/>
</dbReference>
<dbReference type="Gene3D" id="3.40.50.720">
    <property type="entry name" value="NAD(P)-binding Rossmann-like Domain"/>
    <property type="match status" value="1"/>
</dbReference>
<reference evidence="1 2" key="1">
    <citation type="submission" date="2016-05" db="EMBL/GenBank/DDBJ databases">
        <authorList>
            <person name="Ramsay J.P."/>
        </authorList>
    </citation>
    <scope>NUCLEOTIDE SEQUENCE [LARGE SCALE GENOMIC DNA]</scope>
    <source>
        <strain evidence="1 2">NZP2042</strain>
    </source>
</reference>
<proteinExistence type="predicted"/>
<dbReference type="SUPFAM" id="SSF51735">
    <property type="entry name" value="NAD(P)-binding Rossmann-fold domains"/>
    <property type="match status" value="1"/>
</dbReference>
<dbReference type="PANTHER" id="PTHR43781">
    <property type="entry name" value="SACCHAROPINE DEHYDROGENASE"/>
    <property type="match status" value="1"/>
</dbReference>
<dbReference type="InterPro" id="IPR036291">
    <property type="entry name" value="NAD(P)-bd_dom_sf"/>
</dbReference>
<comment type="caution">
    <text evidence="1">The sequence shown here is derived from an EMBL/GenBank/DDBJ whole genome shotgun (WGS) entry which is preliminary data.</text>
</comment>
<dbReference type="EMBL" id="LYTK01000020">
    <property type="protein sequence ID" value="OBQ62219.1"/>
    <property type="molecule type" value="Genomic_DNA"/>
</dbReference>
<dbReference type="Proteomes" id="UP000093737">
    <property type="component" value="Unassembled WGS sequence"/>
</dbReference>
<dbReference type="AlphaFoldDB" id="A0A6M7U3R8"/>
<dbReference type="Pfam" id="PF03435">
    <property type="entry name" value="Sacchrp_dh_NADP"/>
    <property type="match status" value="1"/>
</dbReference>
<sequence>MKRIAVYGCYGLTGSLVVRELVTRGYEPVLCGRDADALSLLSRNLGSRNYTATAHIDDPSSLDRMLDNVDAVLNCAGPYSNTSLPIATAAIRNRVHYLDPNAVEQLAAKRLFDELNTAAKQAGVSVVPVMGIFGGLGDALADVASKGKPNIEEVIIAYKVDGWIPTRGSQLTSSLLQSTKRLAFESGAFREVAASRAVEEFNFGPEAGKALVLSDYPGSEIATVPRHLPTKRVAVKMTLSTIQDLASVDPAQASSVDSETRSKSTFSVVVDVRDPRGTTRVTAAGNDIYGITAPFMVNALELLPSAKTGVCSPSEAFGGRRLVEAVRSHGFVHELTHVSGDS</sequence>
<dbReference type="PANTHER" id="PTHR43781:SF1">
    <property type="entry name" value="SACCHAROPINE DEHYDROGENASE"/>
    <property type="match status" value="1"/>
</dbReference>
<evidence type="ECO:0000313" key="1">
    <source>
        <dbReference type="EMBL" id="OBQ62219.1"/>
    </source>
</evidence>
<gene>
    <name evidence="1" type="ORF">A8145_21420</name>
</gene>
<organism evidence="1 2">
    <name type="scientific">Rhizobium loti</name>
    <name type="common">Mesorhizobium loti</name>
    <dbReference type="NCBI Taxonomy" id="381"/>
    <lineage>
        <taxon>Bacteria</taxon>
        <taxon>Pseudomonadati</taxon>
        <taxon>Pseudomonadota</taxon>
        <taxon>Alphaproteobacteria</taxon>
        <taxon>Hyphomicrobiales</taxon>
        <taxon>Phyllobacteriaceae</taxon>
        <taxon>Mesorhizobium</taxon>
    </lineage>
</organism>
<dbReference type="RefSeq" id="WP_065005593.1">
    <property type="nucleotide sequence ID" value="NZ_CP033334.1"/>
</dbReference>
<accession>A0A6M7U3R8</accession>
<evidence type="ECO:0000313" key="2">
    <source>
        <dbReference type="Proteomes" id="UP000093737"/>
    </source>
</evidence>
<name>A0A6M7U3R8_RHILI</name>
<protein>
    <submittedName>
        <fullName evidence="1">Uncharacterized protein</fullName>
    </submittedName>
</protein>